<dbReference type="Gene3D" id="3.40.50.1100">
    <property type="match status" value="2"/>
</dbReference>
<keyword evidence="3" id="KW-1185">Reference proteome</keyword>
<protein>
    <submittedName>
        <fullName evidence="2">Tryptophan synthase beta subunit-like PLP-dependent enzyme</fullName>
    </submittedName>
</protein>
<dbReference type="EMBL" id="ML977364">
    <property type="protein sequence ID" value="KAF2106303.1"/>
    <property type="molecule type" value="Genomic_DNA"/>
</dbReference>
<accession>A0A6A5YH65</accession>
<dbReference type="PANTHER" id="PTHR42937:SF1">
    <property type="entry name" value="DIAMINOPROPIONATE AMMONIA-LYASE"/>
    <property type="match status" value="1"/>
</dbReference>
<dbReference type="Pfam" id="PF00291">
    <property type="entry name" value="PALP"/>
    <property type="match status" value="1"/>
</dbReference>
<dbReference type="SUPFAM" id="SSF53686">
    <property type="entry name" value="Tryptophan synthase beta subunit-like PLP-dependent enzymes"/>
    <property type="match status" value="1"/>
</dbReference>
<gene>
    <name evidence="2" type="ORF">BDV96DRAFT_591284</name>
</gene>
<dbReference type="NCBIfam" id="NF006058">
    <property type="entry name" value="PRK08206.1"/>
    <property type="match status" value="1"/>
</dbReference>
<feature type="domain" description="Tryptophan synthase beta chain-like PALP" evidence="1">
    <location>
        <begin position="31"/>
        <end position="350"/>
    </location>
</feature>
<evidence type="ECO:0000259" key="1">
    <source>
        <dbReference type="Pfam" id="PF00291"/>
    </source>
</evidence>
<dbReference type="PANTHER" id="PTHR42937">
    <property type="match status" value="1"/>
</dbReference>
<evidence type="ECO:0000313" key="3">
    <source>
        <dbReference type="Proteomes" id="UP000799770"/>
    </source>
</evidence>
<dbReference type="InterPro" id="IPR036052">
    <property type="entry name" value="TrpB-like_PALP_sf"/>
</dbReference>
<proteinExistence type="predicted"/>
<dbReference type="InterPro" id="IPR001926">
    <property type="entry name" value="TrpB-like_PALP"/>
</dbReference>
<reference evidence="2" key="1">
    <citation type="journal article" date="2020" name="Stud. Mycol.">
        <title>101 Dothideomycetes genomes: a test case for predicting lifestyles and emergence of pathogens.</title>
        <authorList>
            <person name="Haridas S."/>
            <person name="Albert R."/>
            <person name="Binder M."/>
            <person name="Bloem J."/>
            <person name="Labutti K."/>
            <person name="Salamov A."/>
            <person name="Andreopoulos B."/>
            <person name="Baker S."/>
            <person name="Barry K."/>
            <person name="Bills G."/>
            <person name="Bluhm B."/>
            <person name="Cannon C."/>
            <person name="Castanera R."/>
            <person name="Culley D."/>
            <person name="Daum C."/>
            <person name="Ezra D."/>
            <person name="Gonzalez J."/>
            <person name="Henrissat B."/>
            <person name="Kuo A."/>
            <person name="Liang C."/>
            <person name="Lipzen A."/>
            <person name="Lutzoni F."/>
            <person name="Magnuson J."/>
            <person name="Mondo S."/>
            <person name="Nolan M."/>
            <person name="Ohm R."/>
            <person name="Pangilinan J."/>
            <person name="Park H.-J."/>
            <person name="Ramirez L."/>
            <person name="Alfaro M."/>
            <person name="Sun H."/>
            <person name="Tritt A."/>
            <person name="Yoshinaga Y."/>
            <person name="Zwiers L.-H."/>
            <person name="Turgeon B."/>
            <person name="Goodwin S."/>
            <person name="Spatafora J."/>
            <person name="Crous P."/>
            <person name="Grigoriev I."/>
        </authorList>
    </citation>
    <scope>NUCLEOTIDE SEQUENCE</scope>
    <source>
        <strain evidence="2">CBS 627.86</strain>
    </source>
</reference>
<sequence length="362" mass="39089">MFINPSAASWKYEGPPADPSVGPFHRRLPDYNITPLVTLPNLAQELGLGHVVIKDESLRFGLPAFKILGASWAIYKAVCTECELPLTTSLKELGEAAKQRNIKLVTCTEGNWGRATARMAKYLGISATVFVPNDMTRSTQEKISGEGAKVVVVDGDYDVTIPKAQEEADHGNGLLVMDVSWKGYQEIPEWVVEGYSTMLTETDWQLEDIVGKPATHAIMSVGVGSWGQAVSKHYKSGKDQAKVIAVEPETAACLKASLEAGEMISITTGHTIMNGMSCGTVSYTAWDILRQGVDVSVAVSDKEAHEDVRYLHSQGVRNGPCGAAPLSALRRLCKEKEKLGLDAHSVVVLFSTEGARGYPVPA</sequence>
<dbReference type="OrthoDB" id="10059875at2759"/>
<dbReference type="AlphaFoldDB" id="A0A6A5YH65"/>
<name>A0A6A5YH65_9PLEO</name>
<evidence type="ECO:0000313" key="2">
    <source>
        <dbReference type="EMBL" id="KAF2106303.1"/>
    </source>
</evidence>
<organism evidence="2 3">
    <name type="scientific">Lophiotrema nucula</name>
    <dbReference type="NCBI Taxonomy" id="690887"/>
    <lineage>
        <taxon>Eukaryota</taxon>
        <taxon>Fungi</taxon>
        <taxon>Dikarya</taxon>
        <taxon>Ascomycota</taxon>
        <taxon>Pezizomycotina</taxon>
        <taxon>Dothideomycetes</taxon>
        <taxon>Pleosporomycetidae</taxon>
        <taxon>Pleosporales</taxon>
        <taxon>Lophiotremataceae</taxon>
        <taxon>Lophiotrema</taxon>
    </lineage>
</organism>
<dbReference type="Proteomes" id="UP000799770">
    <property type="component" value="Unassembled WGS sequence"/>
</dbReference>